<dbReference type="Proteomes" id="UP000018545">
    <property type="component" value="Chromosome"/>
</dbReference>
<accession>V5U3G9</accession>
<organism evidence="1 2">
    <name type="scientific">Cronobacter malonaticus</name>
    <dbReference type="NCBI Taxonomy" id="413503"/>
    <lineage>
        <taxon>Bacteria</taxon>
        <taxon>Pseudomonadati</taxon>
        <taxon>Pseudomonadota</taxon>
        <taxon>Gammaproteobacteria</taxon>
        <taxon>Enterobacterales</taxon>
        <taxon>Enterobacteriaceae</taxon>
        <taxon>Cronobacter</taxon>
    </lineage>
</organism>
<evidence type="ECO:0000313" key="2">
    <source>
        <dbReference type="Proteomes" id="UP000018545"/>
    </source>
</evidence>
<dbReference type="HOGENOM" id="CLU_2842416_0_0_6"/>
<dbReference type="KEGG" id="csi:P262_04210"/>
<dbReference type="AlphaFoldDB" id="V5U3G9"/>
<reference evidence="1 2" key="1">
    <citation type="journal article" date="2014" name="Genome Announc.">
        <title>Complete Genome Sequence of Cronobacter sakazakii Strain CMCC 45402.</title>
        <authorList>
            <person name="Zhao Z."/>
            <person name="Wang L."/>
            <person name="Wang B."/>
            <person name="Liang H."/>
            <person name="Ye Q."/>
            <person name="Zeng M."/>
        </authorList>
    </citation>
    <scope>NUCLEOTIDE SEQUENCE [LARGE SCALE GENOMIC DNA]</scope>
    <source>
        <strain evidence="2">45402</strain>
    </source>
</reference>
<name>V5U3G9_9ENTR</name>
<gene>
    <name evidence="1" type="ORF">P262_04210</name>
</gene>
<sequence>MFSRSSHSYLFPGCQPLYFILSFKFNYTVIYLSSYCHNSQTDISFLKRLFISNSLTLDLNNQLRY</sequence>
<protein>
    <submittedName>
        <fullName evidence="1">Uncharacterized protein</fullName>
    </submittedName>
</protein>
<evidence type="ECO:0000313" key="1">
    <source>
        <dbReference type="EMBL" id="AHB71364.1"/>
    </source>
</evidence>
<proteinExistence type="predicted"/>
<dbReference type="EMBL" id="CP006731">
    <property type="protein sequence ID" value="AHB71364.1"/>
    <property type="molecule type" value="Genomic_DNA"/>
</dbReference>